<dbReference type="InterPro" id="IPR045243">
    <property type="entry name" value="Rna14-like"/>
</dbReference>
<proteinExistence type="predicted"/>
<evidence type="ECO:0000313" key="5">
    <source>
        <dbReference type="EMBL" id="KNC69925.1"/>
    </source>
</evidence>
<keyword evidence="2" id="KW-0677">Repeat</keyword>
<evidence type="ECO:0000313" key="6">
    <source>
        <dbReference type="Proteomes" id="UP000054560"/>
    </source>
</evidence>
<dbReference type="STRING" id="667725.A0A0L0EZJ7"/>
<dbReference type="EMBL" id="KQ252762">
    <property type="protein sequence ID" value="KNC69925.1"/>
    <property type="molecule type" value="Genomic_DNA"/>
</dbReference>
<dbReference type="Gene3D" id="1.25.40.1040">
    <property type="match status" value="1"/>
</dbReference>
<evidence type="ECO:0000259" key="4">
    <source>
        <dbReference type="Pfam" id="PF05843"/>
    </source>
</evidence>
<dbReference type="InterPro" id="IPR008847">
    <property type="entry name" value="Suf"/>
</dbReference>
<gene>
    <name evidence="5" type="ORF">SARC_17555</name>
</gene>
<dbReference type="GO" id="GO:0003729">
    <property type="term" value="F:mRNA binding"/>
    <property type="evidence" value="ECO:0007669"/>
    <property type="project" value="TreeGrafter"/>
</dbReference>
<evidence type="ECO:0000256" key="3">
    <source>
        <dbReference type="ARBA" id="ARBA00023242"/>
    </source>
</evidence>
<feature type="domain" description="Suppressor of forked" evidence="4">
    <location>
        <begin position="1"/>
        <end position="72"/>
    </location>
</feature>
<dbReference type="GeneID" id="25918059"/>
<evidence type="ECO:0000256" key="1">
    <source>
        <dbReference type="ARBA" id="ARBA00004123"/>
    </source>
</evidence>
<evidence type="ECO:0000256" key="2">
    <source>
        <dbReference type="ARBA" id="ARBA00022737"/>
    </source>
</evidence>
<feature type="non-terminal residue" evidence="5">
    <location>
        <position position="1"/>
    </location>
</feature>
<accession>A0A0L0EZJ7</accession>
<dbReference type="RefSeq" id="XP_014143827.1">
    <property type="nucleotide sequence ID" value="XM_014288352.1"/>
</dbReference>
<dbReference type="OrthoDB" id="26282at2759"/>
<dbReference type="PANTHER" id="PTHR19980">
    <property type="entry name" value="RNA CLEAVAGE STIMULATION FACTOR"/>
    <property type="match status" value="1"/>
</dbReference>
<dbReference type="AlphaFoldDB" id="A0A0L0EZJ7"/>
<protein>
    <recommendedName>
        <fullName evidence="4">Suppressor of forked domain-containing protein</fullName>
    </recommendedName>
</protein>
<keyword evidence="3" id="KW-0539">Nucleus</keyword>
<reference evidence="5 6" key="1">
    <citation type="submission" date="2011-02" db="EMBL/GenBank/DDBJ databases">
        <title>The Genome Sequence of Sphaeroforma arctica JP610.</title>
        <authorList>
            <consortium name="The Broad Institute Genome Sequencing Platform"/>
            <person name="Russ C."/>
            <person name="Cuomo C."/>
            <person name="Young S.K."/>
            <person name="Zeng Q."/>
            <person name="Gargeya S."/>
            <person name="Alvarado L."/>
            <person name="Berlin A."/>
            <person name="Chapman S.B."/>
            <person name="Chen Z."/>
            <person name="Freedman E."/>
            <person name="Gellesch M."/>
            <person name="Goldberg J."/>
            <person name="Griggs A."/>
            <person name="Gujja S."/>
            <person name="Heilman E."/>
            <person name="Heiman D."/>
            <person name="Howarth C."/>
            <person name="Mehta T."/>
            <person name="Neiman D."/>
            <person name="Pearson M."/>
            <person name="Roberts A."/>
            <person name="Saif S."/>
            <person name="Shea T."/>
            <person name="Shenoy N."/>
            <person name="Sisk P."/>
            <person name="Stolte C."/>
            <person name="Sykes S."/>
            <person name="White J."/>
            <person name="Yandava C."/>
            <person name="Burger G."/>
            <person name="Gray M.W."/>
            <person name="Holland P.W.H."/>
            <person name="King N."/>
            <person name="Lang F.B.F."/>
            <person name="Roger A.J."/>
            <person name="Ruiz-Trillo I."/>
            <person name="Haas B."/>
            <person name="Nusbaum C."/>
            <person name="Birren B."/>
        </authorList>
    </citation>
    <scope>NUCLEOTIDE SEQUENCE [LARGE SCALE GENOMIC DNA]</scope>
    <source>
        <strain evidence="5 6">JP610</strain>
    </source>
</reference>
<sequence>EYIDFLKGWETATQYDASTKMVTLRETYQQAVVNPIQVFSTRVYMSLNVEGFWKEYDQYENGLNKLTARKLLQV</sequence>
<keyword evidence="6" id="KW-1185">Reference proteome</keyword>
<comment type="subcellular location">
    <subcellularLocation>
        <location evidence="1">Nucleus</location>
    </subcellularLocation>
</comment>
<name>A0A0L0EZJ7_9EUKA</name>
<dbReference type="GO" id="GO:0031124">
    <property type="term" value="P:mRNA 3'-end processing"/>
    <property type="evidence" value="ECO:0007669"/>
    <property type="project" value="InterPro"/>
</dbReference>
<dbReference type="GO" id="GO:0005634">
    <property type="term" value="C:nucleus"/>
    <property type="evidence" value="ECO:0007669"/>
    <property type="project" value="UniProtKB-SubCell"/>
</dbReference>
<dbReference type="Pfam" id="PF05843">
    <property type="entry name" value="Suf"/>
    <property type="match status" value="1"/>
</dbReference>
<dbReference type="Proteomes" id="UP000054560">
    <property type="component" value="Unassembled WGS sequence"/>
</dbReference>
<dbReference type="PANTHER" id="PTHR19980:SF0">
    <property type="entry name" value="CLEAVAGE STIMULATION FACTOR SUBUNIT 3"/>
    <property type="match status" value="1"/>
</dbReference>
<organism evidence="5 6">
    <name type="scientific">Sphaeroforma arctica JP610</name>
    <dbReference type="NCBI Taxonomy" id="667725"/>
    <lineage>
        <taxon>Eukaryota</taxon>
        <taxon>Ichthyosporea</taxon>
        <taxon>Ichthyophonida</taxon>
        <taxon>Sphaeroforma</taxon>
    </lineage>
</organism>